<proteinExistence type="predicted"/>
<name>W2MEW6_PHYNI</name>
<dbReference type="EMBL" id="KI695703">
    <property type="protein sequence ID" value="ETM34902.1"/>
    <property type="molecule type" value="Genomic_DNA"/>
</dbReference>
<feature type="non-terminal residue" evidence="3">
    <location>
        <position position="1"/>
    </location>
</feature>
<protein>
    <submittedName>
        <fullName evidence="3">Uncharacterized protein</fullName>
    </submittedName>
</protein>
<dbReference type="Proteomes" id="UP000053864">
    <property type="component" value="Unassembled WGS sequence"/>
</dbReference>
<reference evidence="2" key="2">
    <citation type="submission" date="2013-11" db="EMBL/GenBank/DDBJ databases">
        <title>The Genome Sequence of Phytophthora parasitica CJ05E6.</title>
        <authorList>
            <consortium name="The Broad Institute Genomics Platform"/>
            <person name="Russ C."/>
            <person name="Tyler B."/>
            <person name="Panabieres F."/>
            <person name="Shan W."/>
            <person name="Tripathy S."/>
            <person name="Grunwald N."/>
            <person name="Machado M."/>
            <person name="Johnson C.S."/>
            <person name="Arredondo F."/>
            <person name="Hong C."/>
            <person name="Coffey M."/>
            <person name="Young S.K."/>
            <person name="Zeng Q."/>
            <person name="Gargeya S."/>
            <person name="Fitzgerald M."/>
            <person name="Abouelleil A."/>
            <person name="Alvarado L."/>
            <person name="Chapman S.B."/>
            <person name="Gainer-Dewar J."/>
            <person name="Goldberg J."/>
            <person name="Griggs A."/>
            <person name="Gujja S."/>
            <person name="Hansen M."/>
            <person name="Howarth C."/>
            <person name="Imamovic A."/>
            <person name="Ireland A."/>
            <person name="Larimer J."/>
            <person name="McCowan C."/>
            <person name="Murphy C."/>
            <person name="Pearson M."/>
            <person name="Poon T.W."/>
            <person name="Priest M."/>
            <person name="Roberts A."/>
            <person name="Saif S."/>
            <person name="Shea T."/>
            <person name="Sykes S."/>
            <person name="Wortman J."/>
            <person name="Nusbaum C."/>
            <person name="Birren B."/>
        </authorList>
    </citation>
    <scope>NUCLEOTIDE SEQUENCE [LARGE SCALE GENOMIC DNA]</scope>
    <source>
        <strain evidence="2">CJ05E6</strain>
    </source>
</reference>
<evidence type="ECO:0000313" key="1">
    <source>
        <dbReference type="EMBL" id="ETK75026.1"/>
    </source>
</evidence>
<organism evidence="3">
    <name type="scientific">Phytophthora nicotianae</name>
    <name type="common">Potato buckeye rot agent</name>
    <name type="synonym">Phytophthora parasitica</name>
    <dbReference type="NCBI Taxonomy" id="4792"/>
    <lineage>
        <taxon>Eukaryota</taxon>
        <taxon>Sar</taxon>
        <taxon>Stramenopiles</taxon>
        <taxon>Oomycota</taxon>
        <taxon>Peronosporomycetes</taxon>
        <taxon>Peronosporales</taxon>
        <taxon>Peronosporaceae</taxon>
        <taxon>Phytophthora</taxon>
    </lineage>
</organism>
<dbReference type="AlphaFoldDB" id="W2MEW6"/>
<accession>W2MEW6</accession>
<dbReference type="Proteomes" id="UP000053236">
    <property type="component" value="Unassembled WGS sequence"/>
</dbReference>
<reference evidence="1" key="1">
    <citation type="submission" date="2013-11" db="EMBL/GenBank/DDBJ databases">
        <title>The Genome Sequence of Phytophthora parasitica CJ02B3.</title>
        <authorList>
            <consortium name="The Broad Institute Genomics Platform"/>
            <person name="Russ C."/>
            <person name="Tyler B."/>
            <person name="Panabieres F."/>
            <person name="Shan W."/>
            <person name="Tripathy S."/>
            <person name="Grunwald N."/>
            <person name="Machado M."/>
            <person name="Johnson C.S."/>
            <person name="Arredondo F."/>
            <person name="Hong C."/>
            <person name="Coffey M."/>
            <person name="Young S.K."/>
            <person name="Zeng Q."/>
            <person name="Gargeya S."/>
            <person name="Fitzgerald M."/>
            <person name="Abouelleil A."/>
            <person name="Alvarado L."/>
            <person name="Chapman S.B."/>
            <person name="Gainer-Dewar J."/>
            <person name="Goldberg J."/>
            <person name="Griggs A."/>
            <person name="Gujja S."/>
            <person name="Hansen M."/>
            <person name="Howarth C."/>
            <person name="Imamovic A."/>
            <person name="Ireland A."/>
            <person name="Larimer J."/>
            <person name="McCowan C."/>
            <person name="Murphy C."/>
            <person name="Pearson M."/>
            <person name="Poon T.W."/>
            <person name="Priest M."/>
            <person name="Roberts A."/>
            <person name="Saif S."/>
            <person name="Shea T."/>
            <person name="Sykes S."/>
            <person name="Wortman J."/>
            <person name="Nusbaum C."/>
            <person name="Birren B."/>
        </authorList>
    </citation>
    <scope>NUCLEOTIDE SEQUENCE [LARGE SCALE GENOMIC DNA]</scope>
    <source>
        <strain evidence="1">CJ02B3</strain>
    </source>
</reference>
<dbReference type="EMBL" id="KI688961">
    <property type="protein sequence ID" value="ETK75026.1"/>
    <property type="molecule type" value="Genomic_DNA"/>
</dbReference>
<dbReference type="Proteomes" id="UP000054532">
    <property type="component" value="Unassembled WGS sequence"/>
</dbReference>
<evidence type="ECO:0000313" key="3">
    <source>
        <dbReference type="EMBL" id="ETM34902.1"/>
    </source>
</evidence>
<evidence type="ECO:0000313" key="2">
    <source>
        <dbReference type="EMBL" id="ETL28448.1"/>
    </source>
</evidence>
<gene>
    <name evidence="3" type="ORF">L914_18108</name>
    <name evidence="1" type="ORF">L915_18302</name>
    <name evidence="2" type="ORF">L916_18208</name>
</gene>
<dbReference type="EMBL" id="KI675765">
    <property type="protein sequence ID" value="ETL28448.1"/>
    <property type="molecule type" value="Genomic_DNA"/>
</dbReference>
<sequence>IHVASKQLQYELHGCVKAVGDHRVEHALSTGREDLVEIPLDGGGA</sequence>
<reference evidence="3" key="3">
    <citation type="submission" date="2013-11" db="EMBL/GenBank/DDBJ databases">
        <title>The Genome Sequence of Phytophthora parasitica IAC_01/95.</title>
        <authorList>
            <consortium name="The Broad Institute Genomics Platform"/>
            <person name="Russ C."/>
            <person name="Tyler B."/>
            <person name="Panabieres F."/>
            <person name="Shan W."/>
            <person name="Tripathy S."/>
            <person name="Grunwald N."/>
            <person name="Machado M."/>
            <person name="Johnson C.S."/>
            <person name="Arredondo F."/>
            <person name="Hong C."/>
            <person name="Coffey M."/>
            <person name="Young S.K."/>
            <person name="Zeng Q."/>
            <person name="Gargeya S."/>
            <person name="Fitzgerald M."/>
            <person name="Abouelleil A."/>
            <person name="Alvarado L."/>
            <person name="Chapman S.B."/>
            <person name="Gainer-Dewar J."/>
            <person name="Goldberg J."/>
            <person name="Griggs A."/>
            <person name="Gujja S."/>
            <person name="Hansen M."/>
            <person name="Howarth C."/>
            <person name="Imamovic A."/>
            <person name="Ireland A."/>
            <person name="Larimer J."/>
            <person name="McCowan C."/>
            <person name="Murphy C."/>
            <person name="Pearson M."/>
            <person name="Poon T.W."/>
            <person name="Priest M."/>
            <person name="Roberts A."/>
            <person name="Saif S."/>
            <person name="Shea T."/>
            <person name="Sykes S."/>
            <person name="Wortman J."/>
            <person name="Nusbaum C."/>
            <person name="Birren B."/>
        </authorList>
    </citation>
    <scope>NUCLEOTIDE SEQUENCE [LARGE SCALE GENOMIC DNA]</scope>
    <source>
        <strain evidence="3">IAC_01/95</strain>
    </source>
</reference>